<dbReference type="EMBL" id="JBHLSV010000028">
    <property type="protein sequence ID" value="MFC0675709.1"/>
    <property type="molecule type" value="Genomic_DNA"/>
</dbReference>
<reference evidence="1 2" key="1">
    <citation type="submission" date="2024-09" db="EMBL/GenBank/DDBJ databases">
        <authorList>
            <person name="Sun Q."/>
            <person name="Mori K."/>
        </authorList>
    </citation>
    <scope>NUCLEOTIDE SEQUENCE [LARGE SCALE GENOMIC DNA]</scope>
    <source>
        <strain evidence="1 2">CICC 10874</strain>
    </source>
</reference>
<evidence type="ECO:0008006" key="3">
    <source>
        <dbReference type="Google" id="ProtNLM"/>
    </source>
</evidence>
<comment type="caution">
    <text evidence="1">The sequence shown here is derived from an EMBL/GenBank/DDBJ whole genome shotgun (WGS) entry which is preliminary data.</text>
</comment>
<proteinExistence type="predicted"/>
<dbReference type="Proteomes" id="UP001589793">
    <property type="component" value="Unassembled WGS sequence"/>
</dbReference>
<keyword evidence="2" id="KW-1185">Reference proteome</keyword>
<evidence type="ECO:0000313" key="2">
    <source>
        <dbReference type="Proteomes" id="UP001589793"/>
    </source>
</evidence>
<gene>
    <name evidence="1" type="ORF">ACFFF6_17305</name>
</gene>
<name>A0ABV6RFE1_9MICO</name>
<sequence>MKPGERRTFTWLPESPTKAFDCIIALDGEADPRSFVVTALALDADGVEVPPTSRRWVYSDHFTGYFQYGPLDEPQSTIRLRTWTSDAYVAEIRIEVIAWLKSAPSIPGIRALAVAPSDSSPVDSRTWNVLPTTEGAAA</sequence>
<organism evidence="1 2">
    <name type="scientific">Brachybacterium hainanense</name>
    <dbReference type="NCBI Taxonomy" id="1541174"/>
    <lineage>
        <taxon>Bacteria</taxon>
        <taxon>Bacillati</taxon>
        <taxon>Actinomycetota</taxon>
        <taxon>Actinomycetes</taxon>
        <taxon>Micrococcales</taxon>
        <taxon>Dermabacteraceae</taxon>
        <taxon>Brachybacterium</taxon>
    </lineage>
</organism>
<accession>A0ABV6RFE1</accession>
<protein>
    <recommendedName>
        <fullName evidence="3">Phage tail protein</fullName>
    </recommendedName>
</protein>
<evidence type="ECO:0000313" key="1">
    <source>
        <dbReference type="EMBL" id="MFC0675709.1"/>
    </source>
</evidence>
<dbReference type="RefSeq" id="WP_376982743.1">
    <property type="nucleotide sequence ID" value="NZ_JBHLSV010000028.1"/>
</dbReference>